<accession>A0A382MG52</accession>
<dbReference type="EMBL" id="UINC01092999">
    <property type="protein sequence ID" value="SVC47065.1"/>
    <property type="molecule type" value="Genomic_DNA"/>
</dbReference>
<evidence type="ECO:0000313" key="2">
    <source>
        <dbReference type="EMBL" id="SVC47065.1"/>
    </source>
</evidence>
<gene>
    <name evidence="2" type="ORF">METZ01_LOCUS299919</name>
</gene>
<reference evidence="2" key="1">
    <citation type="submission" date="2018-05" db="EMBL/GenBank/DDBJ databases">
        <authorList>
            <person name="Lanie J.A."/>
            <person name="Ng W.-L."/>
            <person name="Kazmierczak K.M."/>
            <person name="Andrzejewski T.M."/>
            <person name="Davidsen T.M."/>
            <person name="Wayne K.J."/>
            <person name="Tettelin H."/>
            <person name="Glass J.I."/>
            <person name="Rusch D."/>
            <person name="Podicherti R."/>
            <person name="Tsui H.-C.T."/>
            <person name="Winkler M.E."/>
        </authorList>
    </citation>
    <scope>NUCLEOTIDE SEQUENCE</scope>
</reference>
<proteinExistence type="predicted"/>
<organism evidence="2">
    <name type="scientific">marine metagenome</name>
    <dbReference type="NCBI Taxonomy" id="408172"/>
    <lineage>
        <taxon>unclassified sequences</taxon>
        <taxon>metagenomes</taxon>
        <taxon>ecological metagenomes</taxon>
    </lineage>
</organism>
<protein>
    <submittedName>
        <fullName evidence="2">Uncharacterized protein</fullName>
    </submittedName>
</protein>
<keyword evidence="1" id="KW-1133">Transmembrane helix</keyword>
<feature type="non-terminal residue" evidence="2">
    <location>
        <position position="1"/>
    </location>
</feature>
<sequence length="58" mass="6056">VQPRLERSQQCAALAVSWILAGLIGATLVVGGLLLLKVPAYPDSPAAHYTITKRGEAA</sequence>
<evidence type="ECO:0000256" key="1">
    <source>
        <dbReference type="SAM" id="Phobius"/>
    </source>
</evidence>
<keyword evidence="1" id="KW-0472">Membrane</keyword>
<feature type="transmembrane region" description="Helical" evidence="1">
    <location>
        <begin position="12"/>
        <end position="36"/>
    </location>
</feature>
<keyword evidence="1" id="KW-0812">Transmembrane</keyword>
<dbReference type="AlphaFoldDB" id="A0A382MG52"/>
<name>A0A382MG52_9ZZZZ</name>